<feature type="transmembrane region" description="Helical" evidence="2">
    <location>
        <begin position="42"/>
        <end position="62"/>
    </location>
</feature>
<reference evidence="4" key="1">
    <citation type="journal article" date="2019" name="Int. J. Syst. Evol. Microbiol.">
        <title>The Global Catalogue of Microorganisms (GCM) 10K type strain sequencing project: providing services to taxonomists for standard genome sequencing and annotation.</title>
        <authorList>
            <consortium name="The Broad Institute Genomics Platform"/>
            <consortium name="The Broad Institute Genome Sequencing Center for Infectious Disease"/>
            <person name="Wu L."/>
            <person name="Ma J."/>
        </authorList>
    </citation>
    <scope>NUCLEOTIDE SEQUENCE [LARGE SCALE GENOMIC DNA]</scope>
    <source>
        <strain evidence="4">KCTC 32255</strain>
    </source>
</reference>
<keyword evidence="2" id="KW-0812">Transmembrane</keyword>
<evidence type="ECO:0000313" key="4">
    <source>
        <dbReference type="Proteomes" id="UP001596337"/>
    </source>
</evidence>
<feature type="transmembrane region" description="Helical" evidence="2">
    <location>
        <begin position="424"/>
        <end position="447"/>
    </location>
</feature>
<dbReference type="Proteomes" id="UP001596337">
    <property type="component" value="Unassembled WGS sequence"/>
</dbReference>
<evidence type="ECO:0000313" key="3">
    <source>
        <dbReference type="EMBL" id="MFC6866058.1"/>
    </source>
</evidence>
<protein>
    <recommendedName>
        <fullName evidence="5">Secreted protein</fullName>
    </recommendedName>
</protein>
<evidence type="ECO:0000256" key="1">
    <source>
        <dbReference type="SAM" id="MobiDB-lite"/>
    </source>
</evidence>
<evidence type="ECO:0008006" key="5">
    <source>
        <dbReference type="Google" id="ProtNLM"/>
    </source>
</evidence>
<gene>
    <name evidence="3" type="ORF">ACFQGD_02760</name>
</gene>
<keyword evidence="2" id="KW-1133">Transmembrane helix</keyword>
<sequence>MSTALRPDVEGASERRADKRGGRWSRPAEMVANSWATTPGRLSIIAGGLIALILLTGAVAAVTTKSKSDTTRDLVEIHEPTAADVQRLYRALSDADAAAASSLLAAGDEPVELRERYEQDIALAGPTLGLAALDRSGDERVTEQIEIVGRQVPTYAGLVEAARVNSRQQLPIGGAYLREASHLMRTEILPASERLYRIQVERVADERESAVRFPYAAAVLAVVLLVALVMAQVQIRRLSKRRLNVGLIVATAAIVLGIAWSAVAMTAHSQLVNEGHEHGSEQVNLLADTRIKALKARADELLTLVARGGGAAYEEEFAKLARGIAGDGGDGGTLREARAMIEDDEMAAHLDKSIAAAERWLTTHGEIRETDDGGDYDAAVELAIDRRRVGSAAQEFAALDTSLGNAIRSGRQLFVDETVGGARALTLLTAGWAVLALVAMAGVVGGIRQRLREYR</sequence>
<accession>A0ABW2BV48</accession>
<keyword evidence="4" id="KW-1185">Reference proteome</keyword>
<dbReference type="EMBL" id="JBHSXX010000001">
    <property type="protein sequence ID" value="MFC6866058.1"/>
    <property type="molecule type" value="Genomic_DNA"/>
</dbReference>
<keyword evidence="2" id="KW-0472">Membrane</keyword>
<feature type="transmembrane region" description="Helical" evidence="2">
    <location>
        <begin position="213"/>
        <end position="231"/>
    </location>
</feature>
<proteinExistence type="predicted"/>
<organism evidence="3 4">
    <name type="scientific">Haloechinothrix salitolerans</name>
    <dbReference type="NCBI Taxonomy" id="926830"/>
    <lineage>
        <taxon>Bacteria</taxon>
        <taxon>Bacillati</taxon>
        <taxon>Actinomycetota</taxon>
        <taxon>Actinomycetes</taxon>
        <taxon>Pseudonocardiales</taxon>
        <taxon>Pseudonocardiaceae</taxon>
        <taxon>Haloechinothrix</taxon>
    </lineage>
</organism>
<evidence type="ECO:0000256" key="2">
    <source>
        <dbReference type="SAM" id="Phobius"/>
    </source>
</evidence>
<name>A0ABW2BV48_9PSEU</name>
<comment type="caution">
    <text evidence="3">The sequence shown here is derived from an EMBL/GenBank/DDBJ whole genome shotgun (WGS) entry which is preliminary data.</text>
</comment>
<feature type="compositionally biased region" description="Basic and acidic residues" evidence="1">
    <location>
        <begin position="7"/>
        <end position="21"/>
    </location>
</feature>
<dbReference type="RefSeq" id="WP_345406939.1">
    <property type="nucleotide sequence ID" value="NZ_BAABLA010000123.1"/>
</dbReference>
<feature type="transmembrane region" description="Helical" evidence="2">
    <location>
        <begin position="243"/>
        <end position="263"/>
    </location>
</feature>
<feature type="region of interest" description="Disordered" evidence="1">
    <location>
        <begin position="1"/>
        <end position="24"/>
    </location>
</feature>